<evidence type="ECO:0000256" key="2">
    <source>
        <dbReference type="ARBA" id="ARBA00022598"/>
    </source>
</evidence>
<sequence>MKMPEAPMVVCGEDRGNERDREALEFIENVTKNADEVQSQVLSAILRRNADTEYLTRYGLDGRSDRETFKKCLPVITYEDLEPEIHRIANGDTSPILSAHPVSEFLTSSGTSAGERKLMPTIQEELERRTLLYSLLMPVMNQYVQGLDKGKGMYFLFIKSEAKTPGGLLARPVLTSYYKSRYFKERPYDPYNVYTSPNETILCPDSYQSMYSQLLCGLFQNNEVLRVGAVFASGFIRAIRFLEEHWRELCLDIKTGTLNKEITDPSVREAVLKFLTPNPDLAELIRSECSSGSWQGIITRLWPNTKYIDVIVTGTMAQYIPTLNFYSGGLPLVCTMYASSECYFGLNLRPLSKPSEVSYTLLPNMAYFEFLPVRRNEDFSTDLPGSLNEQEQEEVVELVDVKLGQEYELVVTTYAGLYRYRVGDVLRVTGFKNLAPQFHFVCRKNVVLSIDSDKTDEAELQKAVEYSLKHLEPFGSKLIEYTSYADTSTIP</sequence>
<reference evidence="4 5" key="1">
    <citation type="journal article" date="2021" name="Nat. Plants">
        <title>The Taxus genome provides insights into paclitaxel biosynthesis.</title>
        <authorList>
            <person name="Xiong X."/>
            <person name="Gou J."/>
            <person name="Liao Q."/>
            <person name="Li Y."/>
            <person name="Zhou Q."/>
            <person name="Bi G."/>
            <person name="Li C."/>
            <person name="Du R."/>
            <person name="Wang X."/>
            <person name="Sun T."/>
            <person name="Guo L."/>
            <person name="Liang H."/>
            <person name="Lu P."/>
            <person name="Wu Y."/>
            <person name="Zhang Z."/>
            <person name="Ro D.K."/>
            <person name="Shang Y."/>
            <person name="Huang S."/>
            <person name="Yan J."/>
        </authorList>
    </citation>
    <scope>NUCLEOTIDE SEQUENCE [LARGE SCALE GENOMIC DNA]</scope>
    <source>
        <strain evidence="4">Ta-2019</strain>
    </source>
</reference>
<evidence type="ECO:0000313" key="5">
    <source>
        <dbReference type="Proteomes" id="UP000824469"/>
    </source>
</evidence>
<accession>A0AA38GJT9</accession>
<dbReference type="GO" id="GO:0016881">
    <property type="term" value="F:acid-amino acid ligase activity"/>
    <property type="evidence" value="ECO:0007669"/>
    <property type="project" value="TreeGrafter"/>
</dbReference>
<dbReference type="Pfam" id="PF23571">
    <property type="entry name" value="GH3_M"/>
    <property type="match status" value="1"/>
</dbReference>
<dbReference type="OMA" id="QRNECTE"/>
<keyword evidence="2" id="KW-0436">Ligase</keyword>
<dbReference type="PANTHER" id="PTHR31901">
    <property type="entry name" value="GH3 DOMAIN-CONTAINING PROTEIN"/>
    <property type="match status" value="1"/>
</dbReference>
<feature type="non-terminal residue" evidence="4">
    <location>
        <position position="1"/>
    </location>
</feature>
<evidence type="ECO:0000313" key="4">
    <source>
        <dbReference type="EMBL" id="KAH9323612.1"/>
    </source>
</evidence>
<dbReference type="Pfam" id="PF03321">
    <property type="entry name" value="GH3"/>
    <property type="match status" value="1"/>
</dbReference>
<feature type="domain" description="GH3 middle" evidence="3">
    <location>
        <begin position="359"/>
        <end position="443"/>
    </location>
</feature>
<proteinExistence type="inferred from homology"/>
<organism evidence="4 5">
    <name type="scientific">Taxus chinensis</name>
    <name type="common">Chinese yew</name>
    <name type="synonym">Taxus wallichiana var. chinensis</name>
    <dbReference type="NCBI Taxonomy" id="29808"/>
    <lineage>
        <taxon>Eukaryota</taxon>
        <taxon>Viridiplantae</taxon>
        <taxon>Streptophyta</taxon>
        <taxon>Embryophyta</taxon>
        <taxon>Tracheophyta</taxon>
        <taxon>Spermatophyta</taxon>
        <taxon>Pinopsida</taxon>
        <taxon>Pinidae</taxon>
        <taxon>Conifers II</taxon>
        <taxon>Cupressales</taxon>
        <taxon>Taxaceae</taxon>
        <taxon>Taxus</taxon>
    </lineage>
</organism>
<evidence type="ECO:0000256" key="1">
    <source>
        <dbReference type="ARBA" id="ARBA00008068"/>
    </source>
</evidence>
<evidence type="ECO:0000259" key="3">
    <source>
        <dbReference type="Pfam" id="PF23571"/>
    </source>
</evidence>
<comment type="similarity">
    <text evidence="1">Belongs to the IAA-amido conjugating enzyme family.</text>
</comment>
<dbReference type="Proteomes" id="UP000824469">
    <property type="component" value="Unassembled WGS sequence"/>
</dbReference>
<dbReference type="InterPro" id="IPR004993">
    <property type="entry name" value="GH3"/>
</dbReference>
<keyword evidence="5" id="KW-1185">Reference proteome</keyword>
<dbReference type="EMBL" id="JAHRHJ020000003">
    <property type="protein sequence ID" value="KAH9323612.1"/>
    <property type="molecule type" value="Genomic_DNA"/>
</dbReference>
<dbReference type="AlphaFoldDB" id="A0AA38GJT9"/>
<dbReference type="PANTHER" id="PTHR31901:SF9">
    <property type="entry name" value="GH3 DOMAIN-CONTAINING PROTEIN"/>
    <property type="match status" value="1"/>
</dbReference>
<name>A0AA38GJT9_TAXCH</name>
<dbReference type="GO" id="GO:0005737">
    <property type="term" value="C:cytoplasm"/>
    <property type="evidence" value="ECO:0007669"/>
    <property type="project" value="TreeGrafter"/>
</dbReference>
<gene>
    <name evidence="4" type="ORF">KI387_018251</name>
</gene>
<dbReference type="InterPro" id="IPR055377">
    <property type="entry name" value="GH3_M"/>
</dbReference>
<protein>
    <recommendedName>
        <fullName evidence="3">GH3 middle domain-containing protein</fullName>
    </recommendedName>
</protein>
<comment type="caution">
    <text evidence="4">The sequence shown here is derived from an EMBL/GenBank/DDBJ whole genome shotgun (WGS) entry which is preliminary data.</text>
</comment>